<evidence type="ECO:0000256" key="1">
    <source>
        <dbReference type="ARBA" id="ARBA00023015"/>
    </source>
</evidence>
<comment type="caution">
    <text evidence="6">The sequence shown here is derived from an EMBL/GenBank/DDBJ whole genome shotgun (WGS) entry which is preliminary data.</text>
</comment>
<evidence type="ECO:0000256" key="3">
    <source>
        <dbReference type="ARBA" id="ARBA00023163"/>
    </source>
</evidence>
<dbReference type="InterPro" id="IPR001647">
    <property type="entry name" value="HTH_TetR"/>
</dbReference>
<dbReference type="InterPro" id="IPR009057">
    <property type="entry name" value="Homeodomain-like_sf"/>
</dbReference>
<dbReference type="InterPro" id="IPR050109">
    <property type="entry name" value="HTH-type_TetR-like_transc_reg"/>
</dbReference>
<dbReference type="GO" id="GO:0003700">
    <property type="term" value="F:DNA-binding transcription factor activity"/>
    <property type="evidence" value="ECO:0007669"/>
    <property type="project" value="TreeGrafter"/>
</dbReference>
<dbReference type="SUPFAM" id="SSF46689">
    <property type="entry name" value="Homeodomain-like"/>
    <property type="match status" value="1"/>
</dbReference>
<reference evidence="6" key="1">
    <citation type="submission" date="2020-05" db="EMBL/GenBank/DDBJ databases">
        <title>Fertoebacter nigrum gen. nov., sp. nov., a new member of the family Rhodobacteraceae.</title>
        <authorList>
            <person name="Szuroczki S."/>
            <person name="Abbaszade G."/>
            <person name="Buni D."/>
            <person name="Schumann P."/>
            <person name="Toth E."/>
        </authorList>
    </citation>
    <scope>NUCLEOTIDE SEQUENCE</scope>
    <source>
        <strain evidence="6">RG-N-1a</strain>
    </source>
</reference>
<evidence type="ECO:0000313" key="6">
    <source>
        <dbReference type="EMBL" id="NUB45288.1"/>
    </source>
</evidence>
<sequence length="195" mass="20919">MQLKPQKKAETRQRILEAADILSAELGANHLSLDAVAARAGISKGGLLYHFPSKHDLLRGLVAQHVDGIRADMQAQAPGCLGPEGPALAGARAYLAVSRRRICRMDATLAGVLAAMAEDAGFLAPMLAFRTEVEALFRRCPDPAQAELVFLATQGIVQMCMTDADRYTTDDLHRLFDLLDAQLLAGQTGRQAALA</sequence>
<organism evidence="6 7">
    <name type="scientific">Fertoeibacter niger</name>
    <dbReference type="NCBI Taxonomy" id="2656921"/>
    <lineage>
        <taxon>Bacteria</taxon>
        <taxon>Pseudomonadati</taxon>
        <taxon>Pseudomonadota</taxon>
        <taxon>Alphaproteobacteria</taxon>
        <taxon>Rhodobacterales</taxon>
        <taxon>Paracoccaceae</taxon>
        <taxon>Fertoeibacter</taxon>
    </lineage>
</organism>
<evidence type="ECO:0000256" key="4">
    <source>
        <dbReference type="PROSITE-ProRule" id="PRU00335"/>
    </source>
</evidence>
<gene>
    <name evidence="6" type="ORF">GEU84_012890</name>
</gene>
<protein>
    <submittedName>
        <fullName evidence="6">TetR/AcrR family transcriptional regulator</fullName>
    </submittedName>
</protein>
<keyword evidence="3" id="KW-0804">Transcription</keyword>
<dbReference type="GO" id="GO:0000976">
    <property type="term" value="F:transcription cis-regulatory region binding"/>
    <property type="evidence" value="ECO:0007669"/>
    <property type="project" value="TreeGrafter"/>
</dbReference>
<dbReference type="PROSITE" id="PS50977">
    <property type="entry name" value="HTH_TETR_2"/>
    <property type="match status" value="1"/>
</dbReference>
<keyword evidence="2 4" id="KW-0238">DNA-binding</keyword>
<keyword evidence="1" id="KW-0805">Transcription regulation</keyword>
<dbReference type="PANTHER" id="PTHR30055:SF234">
    <property type="entry name" value="HTH-TYPE TRANSCRIPTIONAL REGULATOR BETI"/>
    <property type="match status" value="1"/>
</dbReference>
<dbReference type="InterPro" id="IPR041479">
    <property type="entry name" value="TetR_CgmR_C"/>
</dbReference>
<dbReference type="PRINTS" id="PR00455">
    <property type="entry name" value="HTHTETR"/>
</dbReference>
<dbReference type="PANTHER" id="PTHR30055">
    <property type="entry name" value="HTH-TYPE TRANSCRIPTIONAL REGULATOR RUTR"/>
    <property type="match status" value="1"/>
</dbReference>
<dbReference type="RefSeq" id="WP_174539849.1">
    <property type="nucleotide sequence ID" value="NZ_WHUT02000007.1"/>
</dbReference>
<dbReference type="Proteomes" id="UP000484076">
    <property type="component" value="Unassembled WGS sequence"/>
</dbReference>
<feature type="DNA-binding region" description="H-T-H motif" evidence="4">
    <location>
        <begin position="32"/>
        <end position="51"/>
    </location>
</feature>
<feature type="domain" description="HTH tetR-type" evidence="5">
    <location>
        <begin position="9"/>
        <end position="69"/>
    </location>
</feature>
<dbReference type="AlphaFoldDB" id="A0A8X8GVV8"/>
<evidence type="ECO:0000256" key="2">
    <source>
        <dbReference type="ARBA" id="ARBA00023125"/>
    </source>
</evidence>
<keyword evidence="7" id="KW-1185">Reference proteome</keyword>
<accession>A0A8X8GVV8</accession>
<dbReference type="Gene3D" id="1.10.357.10">
    <property type="entry name" value="Tetracycline Repressor, domain 2"/>
    <property type="match status" value="1"/>
</dbReference>
<dbReference type="Pfam" id="PF00440">
    <property type="entry name" value="TetR_N"/>
    <property type="match status" value="1"/>
</dbReference>
<dbReference type="Pfam" id="PF17937">
    <property type="entry name" value="TetR_C_28"/>
    <property type="match status" value="1"/>
</dbReference>
<proteinExistence type="predicted"/>
<name>A0A8X8GVV8_9RHOB</name>
<evidence type="ECO:0000313" key="7">
    <source>
        <dbReference type="Proteomes" id="UP000484076"/>
    </source>
</evidence>
<dbReference type="EMBL" id="WHUT02000007">
    <property type="protein sequence ID" value="NUB45288.1"/>
    <property type="molecule type" value="Genomic_DNA"/>
</dbReference>
<evidence type="ECO:0000259" key="5">
    <source>
        <dbReference type="PROSITE" id="PS50977"/>
    </source>
</evidence>